<dbReference type="Pfam" id="PF18419">
    <property type="entry name" value="ATP-grasp_6"/>
    <property type="match status" value="1"/>
</dbReference>
<dbReference type="PANTHER" id="PTHR21621">
    <property type="entry name" value="RIBOSOMAL PROTEIN S6 MODIFICATION PROTEIN"/>
    <property type="match status" value="1"/>
</dbReference>
<gene>
    <name evidence="3" type="ORF">K3F53_01680</name>
</gene>
<keyword evidence="1" id="KW-0067">ATP-binding</keyword>
<dbReference type="InterPro" id="IPR040657">
    <property type="entry name" value="GshAB_ATP-grasp"/>
</dbReference>
<protein>
    <submittedName>
        <fullName evidence="3">ATP-grasp domain-containing protein</fullName>
    </submittedName>
</protein>
<dbReference type="InterPro" id="IPR011761">
    <property type="entry name" value="ATP-grasp"/>
</dbReference>
<name>A0ABX8YBI2_ANETH</name>
<proteinExistence type="predicted"/>
<evidence type="ECO:0000313" key="3">
    <source>
        <dbReference type="EMBL" id="QYY43051.1"/>
    </source>
</evidence>
<dbReference type="InterPro" id="IPR013815">
    <property type="entry name" value="ATP_grasp_subdomain_1"/>
</dbReference>
<dbReference type="EMBL" id="CP080764">
    <property type="protein sequence ID" value="QYY43051.1"/>
    <property type="molecule type" value="Genomic_DNA"/>
</dbReference>
<keyword evidence="1" id="KW-0547">Nucleotide-binding</keyword>
<dbReference type="Proteomes" id="UP000826616">
    <property type="component" value="Chromosome"/>
</dbReference>
<dbReference type="PANTHER" id="PTHR21621:SF0">
    <property type="entry name" value="BETA-CITRYLGLUTAMATE SYNTHASE B-RELATED"/>
    <property type="match status" value="1"/>
</dbReference>
<keyword evidence="4" id="KW-1185">Reference proteome</keyword>
<dbReference type="Pfam" id="PF08443">
    <property type="entry name" value="RimK"/>
    <property type="match status" value="1"/>
</dbReference>
<dbReference type="InterPro" id="IPR013651">
    <property type="entry name" value="ATP-grasp_RimK-type"/>
</dbReference>
<sequence length="307" mass="35013">MNIYAQILIDEAKSRGIDVEIIDEEANLYRLHYNGKSILCRESLTEKTCAMAITICDNKSLTHRMLKNKNLRVPRHTLYQDMEQAVTYMKEWNSIVVKPVSGEQGRGITVDVRTKKELQQAVENALRYSNHVLLEEFVEGKDLRMIVIDYTFVAAAERKPAFVIGNGKETIRQLIENKNRRLAEKTKDESQIPLNRETERVIQRQNLSLDDVLPDGMELQVCKTANYHTGGTITDTTAFVSPFLRKIAEEASRALNIPVVGLDLLVPDFTGEEYVIIEANERPGLANHEPQPTAQHFIDFLFPETKK</sequence>
<dbReference type="RefSeq" id="WP_220559276.1">
    <property type="nucleotide sequence ID" value="NZ_CP080764.1"/>
</dbReference>
<organism evidence="3 4">
    <name type="scientific">Aneurinibacillus thermoaerophilus</name>
    <dbReference type="NCBI Taxonomy" id="143495"/>
    <lineage>
        <taxon>Bacteria</taxon>
        <taxon>Bacillati</taxon>
        <taxon>Bacillota</taxon>
        <taxon>Bacilli</taxon>
        <taxon>Bacillales</taxon>
        <taxon>Paenibacillaceae</taxon>
        <taxon>Aneurinibacillus group</taxon>
        <taxon>Aneurinibacillus</taxon>
    </lineage>
</organism>
<accession>A0ABX8YBI2</accession>
<evidence type="ECO:0000259" key="2">
    <source>
        <dbReference type="PROSITE" id="PS50975"/>
    </source>
</evidence>
<feature type="domain" description="ATP-grasp" evidence="2">
    <location>
        <begin position="63"/>
        <end position="306"/>
    </location>
</feature>
<dbReference type="GeneID" id="97140069"/>
<reference evidence="3 4" key="1">
    <citation type="submission" date="2021-08" db="EMBL/GenBank/DDBJ databases">
        <title>Complete genome sequence of the strain Aneurinibacillus thermoaerophilus CCM 8960.</title>
        <authorList>
            <person name="Musilova J."/>
            <person name="Kourilova X."/>
            <person name="Pernicova I."/>
            <person name="Bezdicek M."/>
            <person name="Lengerova M."/>
            <person name="Obruca S."/>
            <person name="Sedlar K."/>
        </authorList>
    </citation>
    <scope>NUCLEOTIDE SEQUENCE [LARGE SCALE GENOMIC DNA]</scope>
    <source>
        <strain evidence="3 4">CCM 8960</strain>
    </source>
</reference>
<dbReference type="PROSITE" id="PS50975">
    <property type="entry name" value="ATP_GRASP"/>
    <property type="match status" value="1"/>
</dbReference>
<dbReference type="SUPFAM" id="SSF56059">
    <property type="entry name" value="Glutathione synthetase ATP-binding domain-like"/>
    <property type="match status" value="1"/>
</dbReference>
<evidence type="ECO:0000313" key="4">
    <source>
        <dbReference type="Proteomes" id="UP000826616"/>
    </source>
</evidence>
<dbReference type="Gene3D" id="3.30.1490.20">
    <property type="entry name" value="ATP-grasp fold, A domain"/>
    <property type="match status" value="1"/>
</dbReference>
<dbReference type="Gene3D" id="3.30.470.20">
    <property type="entry name" value="ATP-grasp fold, B domain"/>
    <property type="match status" value="2"/>
</dbReference>
<evidence type="ECO:0000256" key="1">
    <source>
        <dbReference type="PROSITE-ProRule" id="PRU00409"/>
    </source>
</evidence>